<dbReference type="EMBL" id="CP066786">
    <property type="protein sequence ID" value="QQM32272.1"/>
    <property type="molecule type" value="Genomic_DNA"/>
</dbReference>
<dbReference type="GO" id="GO:0005886">
    <property type="term" value="C:plasma membrane"/>
    <property type="evidence" value="ECO:0007669"/>
    <property type="project" value="UniProtKB-SubCell"/>
</dbReference>
<dbReference type="GO" id="GO:0008932">
    <property type="term" value="F:lytic endotransglycosylase activity"/>
    <property type="evidence" value="ECO:0007669"/>
    <property type="project" value="UniProtKB-UniRule"/>
</dbReference>
<proteinExistence type="inferred from homology"/>
<comment type="subcellular location">
    <subcellularLocation>
        <location evidence="7">Cell inner membrane</location>
        <topology evidence="7">Single-pass membrane protein</topology>
    </subcellularLocation>
</comment>
<dbReference type="RefSeq" id="WP_200337732.1">
    <property type="nucleotide sequence ID" value="NZ_CP066786.1"/>
</dbReference>
<dbReference type="EC" id="4.2.2.29" evidence="7"/>
<organism evidence="9 10">
    <name type="scientific">Martelella lutilitoris</name>
    <dbReference type="NCBI Taxonomy" id="2583532"/>
    <lineage>
        <taxon>Bacteria</taxon>
        <taxon>Pseudomonadati</taxon>
        <taxon>Pseudomonadota</taxon>
        <taxon>Alphaproteobacteria</taxon>
        <taxon>Hyphomicrobiales</taxon>
        <taxon>Aurantimonadaceae</taxon>
        <taxon>Martelella</taxon>
    </lineage>
</organism>
<keyword evidence="1 7" id="KW-1003">Cell membrane</keyword>
<dbReference type="Proteomes" id="UP000596083">
    <property type="component" value="Chromosome"/>
</dbReference>
<protein>
    <recommendedName>
        <fullName evidence="7">Endolytic murein transglycosylase</fullName>
        <ecNumber evidence="7">4.2.2.29</ecNumber>
    </recommendedName>
    <alternativeName>
        <fullName evidence="7">Peptidoglycan lytic transglycosylase</fullName>
    </alternativeName>
    <alternativeName>
        <fullName evidence="7">Peptidoglycan polymerization terminase</fullName>
    </alternativeName>
</protein>
<keyword evidence="5 7" id="KW-0456">Lyase</keyword>
<evidence type="ECO:0000256" key="1">
    <source>
        <dbReference type="ARBA" id="ARBA00022475"/>
    </source>
</evidence>
<keyword evidence="3 7" id="KW-1133">Transmembrane helix</keyword>
<feature type="transmembrane region" description="Helical" evidence="7">
    <location>
        <begin position="61"/>
        <end position="86"/>
    </location>
</feature>
<dbReference type="Pfam" id="PF02618">
    <property type="entry name" value="YceG"/>
    <property type="match status" value="1"/>
</dbReference>
<name>A0A7T7HN83_9HYPH</name>
<dbReference type="Gene3D" id="3.30.160.60">
    <property type="entry name" value="Classic Zinc Finger"/>
    <property type="match status" value="1"/>
</dbReference>
<gene>
    <name evidence="7 9" type="primary">mltG</name>
    <name evidence="9" type="ORF">JET14_09100</name>
</gene>
<keyword evidence="6 7" id="KW-0961">Cell wall biogenesis/degradation</keyword>
<evidence type="ECO:0000313" key="10">
    <source>
        <dbReference type="Proteomes" id="UP000596083"/>
    </source>
</evidence>
<dbReference type="PANTHER" id="PTHR30518:SF2">
    <property type="entry name" value="ENDOLYTIC MUREIN TRANSGLYCOSYLASE"/>
    <property type="match status" value="1"/>
</dbReference>
<dbReference type="GO" id="GO:0009252">
    <property type="term" value="P:peptidoglycan biosynthetic process"/>
    <property type="evidence" value="ECO:0007669"/>
    <property type="project" value="UniProtKB-UniRule"/>
</dbReference>
<dbReference type="Gene3D" id="3.30.1490.480">
    <property type="entry name" value="Endolytic murein transglycosylase"/>
    <property type="match status" value="1"/>
</dbReference>
<evidence type="ECO:0000256" key="3">
    <source>
        <dbReference type="ARBA" id="ARBA00022989"/>
    </source>
</evidence>
<evidence type="ECO:0000256" key="8">
    <source>
        <dbReference type="SAM" id="MobiDB-lite"/>
    </source>
</evidence>
<keyword evidence="2 7" id="KW-0812">Transmembrane</keyword>
<dbReference type="AlphaFoldDB" id="A0A7T7HN83"/>
<dbReference type="NCBIfam" id="TIGR00247">
    <property type="entry name" value="endolytic transglycosylase MltG"/>
    <property type="match status" value="1"/>
</dbReference>
<dbReference type="InterPro" id="IPR003770">
    <property type="entry name" value="MLTG-like"/>
</dbReference>
<evidence type="ECO:0000256" key="6">
    <source>
        <dbReference type="ARBA" id="ARBA00023316"/>
    </source>
</evidence>
<dbReference type="KEGG" id="mlut:JET14_09100"/>
<feature type="region of interest" description="Disordered" evidence="8">
    <location>
        <begin position="1"/>
        <end position="53"/>
    </location>
</feature>
<accession>A0A7T7HN83</accession>
<feature type="site" description="Important for catalytic activity" evidence="7">
    <location>
        <position position="265"/>
    </location>
</feature>
<evidence type="ECO:0000256" key="5">
    <source>
        <dbReference type="ARBA" id="ARBA00023239"/>
    </source>
</evidence>
<comment type="function">
    <text evidence="7">Functions as a peptidoglycan terminase that cleaves nascent peptidoglycan strands endolytically to terminate their elongation.</text>
</comment>
<dbReference type="HAMAP" id="MF_02065">
    <property type="entry name" value="MltG"/>
    <property type="match status" value="1"/>
</dbReference>
<dbReference type="PANTHER" id="PTHR30518">
    <property type="entry name" value="ENDOLYTIC MUREIN TRANSGLYCOSYLASE"/>
    <property type="match status" value="1"/>
</dbReference>
<evidence type="ECO:0000256" key="7">
    <source>
        <dbReference type="HAMAP-Rule" id="MF_02065"/>
    </source>
</evidence>
<evidence type="ECO:0000313" key="9">
    <source>
        <dbReference type="EMBL" id="QQM32272.1"/>
    </source>
</evidence>
<comment type="similarity">
    <text evidence="7">Belongs to the transglycosylase MltG family.</text>
</comment>
<reference evidence="9 10" key="1">
    <citation type="submission" date="2020-12" db="EMBL/GenBank/DDBJ databases">
        <authorList>
            <person name="Zheng R.K."/>
            <person name="Sun C.M."/>
        </authorList>
    </citation>
    <scope>NUCLEOTIDE SEQUENCE [LARGE SCALE GENOMIC DNA]</scope>
    <source>
        <strain evidence="9 10">ZRK001</strain>
    </source>
</reference>
<dbReference type="CDD" id="cd08010">
    <property type="entry name" value="MltG_like"/>
    <property type="match status" value="1"/>
</dbReference>
<evidence type="ECO:0000256" key="4">
    <source>
        <dbReference type="ARBA" id="ARBA00023136"/>
    </source>
</evidence>
<feature type="compositionally biased region" description="Basic and acidic residues" evidence="8">
    <location>
        <begin position="14"/>
        <end position="48"/>
    </location>
</feature>
<dbReference type="GO" id="GO:0071555">
    <property type="term" value="P:cell wall organization"/>
    <property type="evidence" value="ECO:0007669"/>
    <property type="project" value="UniProtKB-KW"/>
</dbReference>
<comment type="catalytic activity">
    <reaction evidence="7">
        <text>a peptidoglycan chain = a peptidoglycan chain with N-acetyl-1,6-anhydromuramyl-[peptide] at the reducing end + a peptidoglycan chain with N-acetylglucosamine at the non-reducing end.</text>
        <dbReference type="EC" id="4.2.2.29"/>
    </reaction>
</comment>
<keyword evidence="4 7" id="KW-0472">Membrane</keyword>
<sequence length="391" mass="43421">MRPFLFERLPVRGSDQENGRKNGENAGDDRRPVVPKSAREALRPERVPEPVQRSRKAKSQFVTFLNFVMTLLVLAAVAVGGIYYYAKSSYNEPGPLTVNAEFTVRAGAGLATIARDLERNGIVSDSRIFRYVTAAHLRNGETLKAGDYEIKAGASMSEVAALLESGKSILYSISFPEGFTVRQVFDRLASDPNLSGDLPEELPPEGTLMPETYRFSRGTDRTEIIEQMREGQQRMVDEIWLKRDQGLPIDNKDDFVTLASIVEKETGIASERPQVAAVFLNRLERGMRLQSDPTVIYGLFGGEGKPSDRPIYRSDLDKETPYNTYRINGLPPGPIANPGRAALEAVANPARTEDLYFVADGTGGHAFARTLDEHNANVRRWRRIEAEQGAN</sequence>
<evidence type="ECO:0000256" key="2">
    <source>
        <dbReference type="ARBA" id="ARBA00022692"/>
    </source>
</evidence>
<keyword evidence="7" id="KW-0997">Cell inner membrane</keyword>